<keyword evidence="11" id="KW-1185">Reference proteome</keyword>
<comment type="caution">
    <text evidence="10">The sequence shown here is derived from an EMBL/GenBank/DDBJ whole genome shotgun (WGS) entry which is preliminary data.</text>
</comment>
<keyword evidence="4" id="KW-0964">Secreted</keyword>
<keyword evidence="5" id="KW-0336">GPI-anchor</keyword>
<keyword evidence="5" id="KW-0325">Glycoprotein</keyword>
<keyword evidence="7" id="KW-1015">Disulfide bond</keyword>
<dbReference type="GO" id="GO:0098552">
    <property type="term" value="C:side of membrane"/>
    <property type="evidence" value="ECO:0007669"/>
    <property type="project" value="UniProtKB-KW"/>
</dbReference>
<reference evidence="10" key="1">
    <citation type="journal article" date="2023" name="Mol. Phylogenet. Evol.">
        <title>Genome-scale phylogeny and comparative genomics of the fungal order Sordariales.</title>
        <authorList>
            <person name="Hensen N."/>
            <person name="Bonometti L."/>
            <person name="Westerberg I."/>
            <person name="Brannstrom I.O."/>
            <person name="Guillou S."/>
            <person name="Cros-Aarteil S."/>
            <person name="Calhoun S."/>
            <person name="Haridas S."/>
            <person name="Kuo A."/>
            <person name="Mondo S."/>
            <person name="Pangilinan J."/>
            <person name="Riley R."/>
            <person name="LaButti K."/>
            <person name="Andreopoulos B."/>
            <person name="Lipzen A."/>
            <person name="Chen C."/>
            <person name="Yan M."/>
            <person name="Daum C."/>
            <person name="Ng V."/>
            <person name="Clum A."/>
            <person name="Steindorff A."/>
            <person name="Ohm R.A."/>
            <person name="Martin F."/>
            <person name="Silar P."/>
            <person name="Natvig D.O."/>
            <person name="Lalanne C."/>
            <person name="Gautier V."/>
            <person name="Ament-Velasquez S.L."/>
            <person name="Kruys A."/>
            <person name="Hutchinson M.I."/>
            <person name="Powell A.J."/>
            <person name="Barry K."/>
            <person name="Miller A.N."/>
            <person name="Grigoriev I.V."/>
            <person name="Debuchy R."/>
            <person name="Gladieux P."/>
            <person name="Hiltunen Thoren M."/>
            <person name="Johannesson H."/>
        </authorList>
    </citation>
    <scope>NUCLEOTIDE SEQUENCE</scope>
    <source>
        <strain evidence="10">CBS 232.78</strain>
    </source>
</reference>
<evidence type="ECO:0000256" key="3">
    <source>
        <dbReference type="ARBA" id="ARBA00010031"/>
    </source>
</evidence>
<keyword evidence="5" id="KW-0472">Membrane</keyword>
<evidence type="ECO:0000256" key="7">
    <source>
        <dbReference type="ARBA" id="ARBA00023157"/>
    </source>
</evidence>
<evidence type="ECO:0000313" key="10">
    <source>
        <dbReference type="EMBL" id="KAK3377605.1"/>
    </source>
</evidence>
<protein>
    <recommendedName>
        <fullName evidence="9">CFEM domain-containing protein</fullName>
    </recommendedName>
</protein>
<evidence type="ECO:0000256" key="5">
    <source>
        <dbReference type="ARBA" id="ARBA00022622"/>
    </source>
</evidence>
<comment type="subcellular location">
    <subcellularLocation>
        <location evidence="1">Membrane</location>
        <topology evidence="1">Lipid-anchor</topology>
        <topology evidence="1">GPI-anchor</topology>
    </subcellularLocation>
    <subcellularLocation>
        <location evidence="2">Secreted</location>
    </subcellularLocation>
</comment>
<organism evidence="10 11">
    <name type="scientific">Podospora didyma</name>
    <dbReference type="NCBI Taxonomy" id="330526"/>
    <lineage>
        <taxon>Eukaryota</taxon>
        <taxon>Fungi</taxon>
        <taxon>Dikarya</taxon>
        <taxon>Ascomycota</taxon>
        <taxon>Pezizomycotina</taxon>
        <taxon>Sordariomycetes</taxon>
        <taxon>Sordariomycetidae</taxon>
        <taxon>Sordariales</taxon>
        <taxon>Podosporaceae</taxon>
        <taxon>Podospora</taxon>
    </lineage>
</organism>
<dbReference type="InterPro" id="IPR008427">
    <property type="entry name" value="Extracellular_membr_CFEM_dom"/>
</dbReference>
<dbReference type="Proteomes" id="UP001285441">
    <property type="component" value="Unassembled WGS sequence"/>
</dbReference>
<dbReference type="AlphaFoldDB" id="A0AAE0KJW1"/>
<evidence type="ECO:0000256" key="8">
    <source>
        <dbReference type="ARBA" id="ARBA00023288"/>
    </source>
</evidence>
<keyword evidence="8" id="KW-0449">Lipoprotein</keyword>
<keyword evidence="6" id="KW-0732">Signal</keyword>
<evidence type="ECO:0000256" key="1">
    <source>
        <dbReference type="ARBA" id="ARBA00004589"/>
    </source>
</evidence>
<comment type="similarity">
    <text evidence="3">Belongs to the RBT5 family.</text>
</comment>
<evidence type="ECO:0000259" key="9">
    <source>
        <dbReference type="Pfam" id="PF05730"/>
    </source>
</evidence>
<reference evidence="10" key="2">
    <citation type="submission" date="2023-06" db="EMBL/GenBank/DDBJ databases">
        <authorList>
            <consortium name="Lawrence Berkeley National Laboratory"/>
            <person name="Haridas S."/>
            <person name="Hensen N."/>
            <person name="Bonometti L."/>
            <person name="Westerberg I."/>
            <person name="Brannstrom I.O."/>
            <person name="Guillou S."/>
            <person name="Cros-Aarteil S."/>
            <person name="Calhoun S."/>
            <person name="Kuo A."/>
            <person name="Mondo S."/>
            <person name="Pangilinan J."/>
            <person name="Riley R."/>
            <person name="LaButti K."/>
            <person name="Andreopoulos B."/>
            <person name="Lipzen A."/>
            <person name="Chen C."/>
            <person name="Yanf M."/>
            <person name="Daum C."/>
            <person name="Ng V."/>
            <person name="Clum A."/>
            <person name="Steindorff A."/>
            <person name="Ohm R."/>
            <person name="Martin F."/>
            <person name="Silar P."/>
            <person name="Natvig D."/>
            <person name="Lalanne C."/>
            <person name="Gautier V."/>
            <person name="Ament-velasquez S.L."/>
            <person name="Kruys A."/>
            <person name="Hutchinson M.I."/>
            <person name="Powell A.J."/>
            <person name="Barry K."/>
            <person name="Miller A.N."/>
            <person name="Grigoriev I.V."/>
            <person name="Debuchy R."/>
            <person name="Gladieux P."/>
            <person name="Thoren M.H."/>
            <person name="Johannesson H."/>
        </authorList>
    </citation>
    <scope>NUCLEOTIDE SEQUENCE</scope>
    <source>
        <strain evidence="10">CBS 232.78</strain>
    </source>
</reference>
<evidence type="ECO:0000256" key="4">
    <source>
        <dbReference type="ARBA" id="ARBA00022525"/>
    </source>
</evidence>
<evidence type="ECO:0000256" key="6">
    <source>
        <dbReference type="ARBA" id="ARBA00022729"/>
    </source>
</evidence>
<dbReference type="EMBL" id="JAULSW010000006">
    <property type="protein sequence ID" value="KAK3377605.1"/>
    <property type="molecule type" value="Genomic_DNA"/>
</dbReference>
<feature type="domain" description="CFEM" evidence="9">
    <location>
        <begin position="32"/>
        <end position="93"/>
    </location>
</feature>
<proteinExistence type="inferred from homology"/>
<sequence>MKSRSGIAPTAAVLLQTAGLGAEQFGGFRPSPRCAANCDLGFVTSWPNLCAIDLNQCSCTSRKVLDTYTCYVNAACSASEAQEAFWFFQTFCARYNIALE</sequence>
<dbReference type="Pfam" id="PF05730">
    <property type="entry name" value="CFEM"/>
    <property type="match status" value="1"/>
</dbReference>
<evidence type="ECO:0000256" key="2">
    <source>
        <dbReference type="ARBA" id="ARBA00004613"/>
    </source>
</evidence>
<name>A0AAE0KJW1_9PEZI</name>
<evidence type="ECO:0000313" key="11">
    <source>
        <dbReference type="Proteomes" id="UP001285441"/>
    </source>
</evidence>
<gene>
    <name evidence="10" type="ORF">B0H63DRAFT_451474</name>
</gene>
<accession>A0AAE0KJW1</accession>
<dbReference type="GO" id="GO:0005576">
    <property type="term" value="C:extracellular region"/>
    <property type="evidence" value="ECO:0007669"/>
    <property type="project" value="UniProtKB-SubCell"/>
</dbReference>